<gene>
    <name evidence="2" type="ORF">RDV89_15670</name>
</gene>
<name>A0ABU3PZ33_9ACTN</name>
<proteinExistence type="predicted"/>
<evidence type="ECO:0000313" key="3">
    <source>
        <dbReference type="Proteomes" id="UP001268542"/>
    </source>
</evidence>
<comment type="caution">
    <text evidence="2">The sequence shown here is derived from an EMBL/GenBank/DDBJ whole genome shotgun (WGS) entry which is preliminary data.</text>
</comment>
<keyword evidence="3" id="KW-1185">Reference proteome</keyword>
<dbReference type="RefSeq" id="WP_315734376.1">
    <property type="nucleotide sequence ID" value="NZ_JAVYII010000007.1"/>
</dbReference>
<dbReference type="EMBL" id="JAVYII010000007">
    <property type="protein sequence ID" value="MDT9594523.1"/>
    <property type="molecule type" value="Genomic_DNA"/>
</dbReference>
<sequence>MNGLVRRLAPTLVGLVCGVLACLAVVGRFDGSAPSTRDDLVPGDVVQDALDAFADGDHVVVAPGSSAYLSPEDEAALEQVIDQEQAPMFVLVVEESWNAGYRQAGHAFDQMMANATVDGLLVLWEQSPDGTVTGQVRLSGDRPLPPSYQLEEQGFTLTPEEASAYEAIEQYEMLGDAGLRMTEWARALPDGIEDVVDERRAAQEEATGREDTVFGVVAGVFVGLFGGFVVWVLIGLLRRRTGRTFLVRAPSGASRRRR</sequence>
<feature type="transmembrane region" description="Helical" evidence="1">
    <location>
        <begin position="213"/>
        <end position="237"/>
    </location>
</feature>
<evidence type="ECO:0000256" key="1">
    <source>
        <dbReference type="SAM" id="Phobius"/>
    </source>
</evidence>
<keyword evidence="1" id="KW-0472">Membrane</keyword>
<protein>
    <recommendedName>
        <fullName evidence="4">TPM domain-containing protein</fullName>
    </recommendedName>
</protein>
<evidence type="ECO:0008006" key="4">
    <source>
        <dbReference type="Google" id="ProtNLM"/>
    </source>
</evidence>
<accession>A0ABU3PZ33</accession>
<dbReference type="PROSITE" id="PS51257">
    <property type="entry name" value="PROKAR_LIPOPROTEIN"/>
    <property type="match status" value="1"/>
</dbReference>
<dbReference type="Proteomes" id="UP001268542">
    <property type="component" value="Unassembled WGS sequence"/>
</dbReference>
<keyword evidence="1" id="KW-1133">Transmembrane helix</keyword>
<evidence type="ECO:0000313" key="2">
    <source>
        <dbReference type="EMBL" id="MDT9594523.1"/>
    </source>
</evidence>
<keyword evidence="1" id="KW-0812">Transmembrane</keyword>
<organism evidence="2 3">
    <name type="scientific">Nocardioides imazamoxiresistens</name>
    <dbReference type="NCBI Taxonomy" id="3231893"/>
    <lineage>
        <taxon>Bacteria</taxon>
        <taxon>Bacillati</taxon>
        <taxon>Actinomycetota</taxon>
        <taxon>Actinomycetes</taxon>
        <taxon>Propionibacteriales</taxon>
        <taxon>Nocardioidaceae</taxon>
        <taxon>Nocardioides</taxon>
    </lineage>
</organism>
<reference evidence="2 3" key="1">
    <citation type="submission" date="2023-08" db="EMBL/GenBank/DDBJ databases">
        <title>Nocardioides seae sp. nov., a bacterium isolated from a soil.</title>
        <authorList>
            <person name="Wang X."/>
        </authorList>
    </citation>
    <scope>NUCLEOTIDE SEQUENCE [LARGE SCALE GENOMIC DNA]</scope>
    <source>
        <strain evidence="2 3">YZH12</strain>
    </source>
</reference>